<protein>
    <submittedName>
        <fullName evidence="2">Uncharacterized protein</fullName>
    </submittedName>
</protein>
<sequence length="43" mass="4731">MCGVYACIRLCVCVCVCVRVRVCVSVCACMTTFSIWFFLGEVG</sequence>
<evidence type="ECO:0000313" key="2">
    <source>
        <dbReference type="EMBL" id="JAH15845.1"/>
    </source>
</evidence>
<keyword evidence="1" id="KW-0472">Membrane</keyword>
<evidence type="ECO:0000256" key="1">
    <source>
        <dbReference type="SAM" id="Phobius"/>
    </source>
</evidence>
<name>A0A0E9QHN3_ANGAN</name>
<reference evidence="2" key="2">
    <citation type="journal article" date="2015" name="Fish Shellfish Immunol.">
        <title>Early steps in the European eel (Anguilla anguilla)-Vibrio vulnificus interaction in the gills: Role of the RtxA13 toxin.</title>
        <authorList>
            <person name="Callol A."/>
            <person name="Pajuelo D."/>
            <person name="Ebbesson L."/>
            <person name="Teles M."/>
            <person name="MacKenzie S."/>
            <person name="Amaro C."/>
        </authorList>
    </citation>
    <scope>NUCLEOTIDE SEQUENCE</scope>
</reference>
<feature type="transmembrane region" description="Helical" evidence="1">
    <location>
        <begin position="12"/>
        <end position="39"/>
    </location>
</feature>
<proteinExistence type="predicted"/>
<keyword evidence="1" id="KW-1133">Transmembrane helix</keyword>
<accession>A0A0E9QHN3</accession>
<reference evidence="2" key="1">
    <citation type="submission" date="2014-11" db="EMBL/GenBank/DDBJ databases">
        <authorList>
            <person name="Amaro Gonzalez C."/>
        </authorList>
    </citation>
    <scope>NUCLEOTIDE SEQUENCE</scope>
</reference>
<dbReference type="EMBL" id="GBXM01092732">
    <property type="protein sequence ID" value="JAH15845.1"/>
    <property type="molecule type" value="Transcribed_RNA"/>
</dbReference>
<dbReference type="AlphaFoldDB" id="A0A0E9QHN3"/>
<organism evidence="2">
    <name type="scientific">Anguilla anguilla</name>
    <name type="common">European freshwater eel</name>
    <name type="synonym">Muraena anguilla</name>
    <dbReference type="NCBI Taxonomy" id="7936"/>
    <lineage>
        <taxon>Eukaryota</taxon>
        <taxon>Metazoa</taxon>
        <taxon>Chordata</taxon>
        <taxon>Craniata</taxon>
        <taxon>Vertebrata</taxon>
        <taxon>Euteleostomi</taxon>
        <taxon>Actinopterygii</taxon>
        <taxon>Neopterygii</taxon>
        <taxon>Teleostei</taxon>
        <taxon>Anguilliformes</taxon>
        <taxon>Anguillidae</taxon>
        <taxon>Anguilla</taxon>
    </lineage>
</organism>
<keyword evidence="1" id="KW-0812">Transmembrane</keyword>